<dbReference type="EMBL" id="AMZH03011249">
    <property type="protein sequence ID" value="RRT53219.1"/>
    <property type="molecule type" value="Genomic_DNA"/>
</dbReference>
<evidence type="ECO:0000313" key="2">
    <source>
        <dbReference type="Proteomes" id="UP000287651"/>
    </source>
</evidence>
<dbReference type="InterPro" id="IPR015915">
    <property type="entry name" value="Kelch-typ_b-propeller"/>
</dbReference>
<dbReference type="SUPFAM" id="SSF81383">
    <property type="entry name" value="F-box domain"/>
    <property type="match status" value="1"/>
</dbReference>
<dbReference type="InterPro" id="IPR036047">
    <property type="entry name" value="F-box-like_dom_sf"/>
</dbReference>
<dbReference type="Gene3D" id="2.120.10.80">
    <property type="entry name" value="Kelch-type beta propeller"/>
    <property type="match status" value="1"/>
</dbReference>
<name>A0A426YNB5_ENSVE</name>
<organism evidence="1 2">
    <name type="scientific">Ensete ventricosum</name>
    <name type="common">Abyssinian banana</name>
    <name type="synonym">Musa ensete</name>
    <dbReference type="NCBI Taxonomy" id="4639"/>
    <lineage>
        <taxon>Eukaryota</taxon>
        <taxon>Viridiplantae</taxon>
        <taxon>Streptophyta</taxon>
        <taxon>Embryophyta</taxon>
        <taxon>Tracheophyta</taxon>
        <taxon>Spermatophyta</taxon>
        <taxon>Magnoliopsida</taxon>
        <taxon>Liliopsida</taxon>
        <taxon>Zingiberales</taxon>
        <taxon>Musaceae</taxon>
        <taxon>Ensete</taxon>
    </lineage>
</organism>
<gene>
    <name evidence="1" type="ORF">B296_00016801</name>
</gene>
<evidence type="ECO:0000313" key="1">
    <source>
        <dbReference type="EMBL" id="RRT53219.1"/>
    </source>
</evidence>
<protein>
    <recommendedName>
        <fullName evidence="3">F-box domain-containing protein</fullName>
    </recommendedName>
</protein>
<dbReference type="AlphaFoldDB" id="A0A426YNB5"/>
<evidence type="ECO:0008006" key="3">
    <source>
        <dbReference type="Google" id="ProtNLM"/>
    </source>
</evidence>
<proteinExistence type="predicted"/>
<dbReference type="SUPFAM" id="SSF117281">
    <property type="entry name" value="Kelch motif"/>
    <property type="match status" value="1"/>
</dbReference>
<comment type="caution">
    <text evidence="1">The sequence shown here is derived from an EMBL/GenBank/DDBJ whole genome shotgun (WGS) entry which is preliminary data.</text>
</comment>
<reference evidence="1 2" key="1">
    <citation type="journal article" date="2014" name="Agronomy (Basel)">
        <title>A Draft Genome Sequence for Ensete ventricosum, the Drought-Tolerant Tree Against Hunger.</title>
        <authorList>
            <person name="Harrison J."/>
            <person name="Moore K.A."/>
            <person name="Paszkiewicz K."/>
            <person name="Jones T."/>
            <person name="Grant M."/>
            <person name="Ambacheew D."/>
            <person name="Muzemil S."/>
            <person name="Studholme D.J."/>
        </authorList>
    </citation>
    <scope>NUCLEOTIDE SEQUENCE [LARGE SCALE GENOMIC DNA]</scope>
</reference>
<dbReference type="PANTHER" id="PTHR47590">
    <property type="entry name" value="F-BOX/KELCH-REPEAT PROTEIN SKIP25"/>
    <property type="match status" value="1"/>
</dbReference>
<dbReference type="Proteomes" id="UP000287651">
    <property type="component" value="Unassembled WGS sequence"/>
</dbReference>
<dbReference type="PANTHER" id="PTHR47590:SF7">
    <property type="entry name" value="OS06G0711700 PROTEIN"/>
    <property type="match status" value="1"/>
</dbReference>
<accession>A0A426YNB5</accession>
<sequence>MTDAACKRHKLSSSSVVQEEEQPLLPGLPDHLAHRCLSRLPPQLLFAVCRQWRRLVYSPWFPPFLSLYAVVCPSDDGGASADEDPIGFYTFDPLSAKWSPLPSPSLPPHTPLRSLLLRHPSFIARSLPVQSVAAGGHLVVLAATNHRLLPAFPRPLVFHPTSRSWRLGPPLRAPRRWCAAGSAGGVVYLASGVGTGYNTEVARSAERWDPSAPGAVWDRVAPVRNGRFSREAVEAVASEGKLCTVNVRGRAAKEGAVYDVRSDRWEEMPAGMLEGWTGPAAAAEEGGPIYVVDEERGALKAYDWGPDRWVVLAESERLIRAAQVAAGGGRACVVCDGGVAVVVVDVKSRPARMWTVEAPRGKRVVAVHVLPRMCHGAVTVDRSAETA</sequence>